<gene>
    <name evidence="1" type="ORF">DB31_1169</name>
</gene>
<proteinExistence type="predicted"/>
<dbReference type="InterPro" id="IPR052326">
    <property type="entry name" value="Diff-Dev_Assoc_Protein"/>
</dbReference>
<name>A0A085WEJ1_9BACT</name>
<dbReference type="PANTHER" id="PTHR33459">
    <property type="entry name" value="DD-GDCA PROTEIN"/>
    <property type="match status" value="1"/>
</dbReference>
<dbReference type="PANTHER" id="PTHR33459:SF7">
    <property type="entry name" value="DD-GDCA PROTEIN"/>
    <property type="match status" value="1"/>
</dbReference>
<accession>A0A085WEJ1</accession>
<evidence type="ECO:0000313" key="1">
    <source>
        <dbReference type="EMBL" id="KFE66104.1"/>
    </source>
</evidence>
<dbReference type="AlphaFoldDB" id="A0A085WEJ1"/>
<keyword evidence="2" id="KW-1185">Reference proteome</keyword>
<protein>
    <recommendedName>
        <fullName evidence="3">Dickkopf N-terminal cysteine-rich domain-containing protein</fullName>
    </recommendedName>
</protein>
<organism evidence="1 2">
    <name type="scientific">Hyalangium minutum</name>
    <dbReference type="NCBI Taxonomy" id="394096"/>
    <lineage>
        <taxon>Bacteria</taxon>
        <taxon>Pseudomonadati</taxon>
        <taxon>Myxococcota</taxon>
        <taxon>Myxococcia</taxon>
        <taxon>Myxococcales</taxon>
        <taxon>Cystobacterineae</taxon>
        <taxon>Archangiaceae</taxon>
        <taxon>Hyalangium</taxon>
    </lineage>
</organism>
<evidence type="ECO:0000313" key="2">
    <source>
        <dbReference type="Proteomes" id="UP000028725"/>
    </source>
</evidence>
<evidence type="ECO:0008006" key="3">
    <source>
        <dbReference type="Google" id="ProtNLM"/>
    </source>
</evidence>
<sequence length="371" mass="39055">MLGALLLTACGRSLIQEDYSKSYTEALCHRQARCGEIRDEDACVRNAREFARIQQVQGQSAYFQYEESMEAGRLRFDEDAAEECVQRTRESACDQSLEEARDGDICDVLEGQQKDGEPCVLTQECGKASYCDGLTEVACVAGTCRPRPGLGQPVTDSQECASGLLPVSGTCQAREGVGGACTTDSRCAPGLFCETGQGVCRRFAVEGEACGGIECLGHLICNGGSCQRMLDVGASCTPNPGVPGAFSGDCKRDLVCEGGGSEGPGTCRERAGLGEACSNRFCQTSLFCDLGSLGGTGACQPFRQPGEPCATVPCGPGAICNDDTMMCERLGRLGEPCPSSSEPWLSCIAGLECRNSKCEPIFGGFCGKLSP</sequence>
<comment type="caution">
    <text evidence="1">The sequence shown here is derived from an EMBL/GenBank/DDBJ whole genome shotgun (WGS) entry which is preliminary data.</text>
</comment>
<reference evidence="1 2" key="1">
    <citation type="submission" date="2014-04" db="EMBL/GenBank/DDBJ databases">
        <title>Genome assembly of Hyalangium minutum DSM 14724.</title>
        <authorList>
            <person name="Sharma G."/>
            <person name="Subramanian S."/>
        </authorList>
    </citation>
    <scope>NUCLEOTIDE SEQUENCE [LARGE SCALE GENOMIC DNA]</scope>
    <source>
        <strain evidence="1 2">DSM 14724</strain>
    </source>
</reference>
<dbReference type="STRING" id="394096.DB31_1169"/>
<dbReference type="EMBL" id="JMCB01000011">
    <property type="protein sequence ID" value="KFE66104.1"/>
    <property type="molecule type" value="Genomic_DNA"/>
</dbReference>
<dbReference type="Proteomes" id="UP000028725">
    <property type="component" value="Unassembled WGS sequence"/>
</dbReference>